<dbReference type="EMBL" id="BGZK01002009">
    <property type="protein sequence ID" value="GBP89574.1"/>
    <property type="molecule type" value="Genomic_DNA"/>
</dbReference>
<organism evidence="2 3">
    <name type="scientific">Eumeta variegata</name>
    <name type="common">Bagworm moth</name>
    <name type="synonym">Eumeta japonica</name>
    <dbReference type="NCBI Taxonomy" id="151549"/>
    <lineage>
        <taxon>Eukaryota</taxon>
        <taxon>Metazoa</taxon>
        <taxon>Ecdysozoa</taxon>
        <taxon>Arthropoda</taxon>
        <taxon>Hexapoda</taxon>
        <taxon>Insecta</taxon>
        <taxon>Pterygota</taxon>
        <taxon>Neoptera</taxon>
        <taxon>Endopterygota</taxon>
        <taxon>Lepidoptera</taxon>
        <taxon>Glossata</taxon>
        <taxon>Ditrysia</taxon>
        <taxon>Tineoidea</taxon>
        <taxon>Psychidae</taxon>
        <taxon>Oiketicinae</taxon>
        <taxon>Eumeta</taxon>
    </lineage>
</organism>
<dbReference type="OrthoDB" id="414730at2759"/>
<keyword evidence="3" id="KW-1185">Reference proteome</keyword>
<dbReference type="AlphaFoldDB" id="A0A4C1ZR29"/>
<name>A0A4C1ZR29_EUMVA</name>
<proteinExistence type="predicted"/>
<protein>
    <recommendedName>
        <fullName evidence="4">Reverse transcriptase domain-containing protein</fullName>
    </recommendedName>
</protein>
<evidence type="ECO:0000313" key="3">
    <source>
        <dbReference type="Proteomes" id="UP000299102"/>
    </source>
</evidence>
<evidence type="ECO:0000256" key="1">
    <source>
        <dbReference type="SAM" id="MobiDB-lite"/>
    </source>
</evidence>
<feature type="region of interest" description="Disordered" evidence="1">
    <location>
        <begin position="162"/>
        <end position="185"/>
    </location>
</feature>
<comment type="caution">
    <text evidence="2">The sequence shown here is derived from an EMBL/GenBank/DDBJ whole genome shotgun (WGS) entry which is preliminary data.</text>
</comment>
<accession>A0A4C1ZR29</accession>
<gene>
    <name evidence="2" type="ORF">EVAR_100018_1</name>
</gene>
<reference evidence="2 3" key="1">
    <citation type="journal article" date="2019" name="Commun. Biol.">
        <title>The bagworm genome reveals a unique fibroin gene that provides high tensile strength.</title>
        <authorList>
            <person name="Kono N."/>
            <person name="Nakamura H."/>
            <person name="Ohtoshi R."/>
            <person name="Tomita M."/>
            <person name="Numata K."/>
            <person name="Arakawa K."/>
        </authorList>
    </citation>
    <scope>NUCLEOTIDE SEQUENCE [LARGE SCALE GENOMIC DNA]</scope>
</reference>
<feature type="compositionally biased region" description="Basic and acidic residues" evidence="1">
    <location>
        <begin position="174"/>
        <end position="185"/>
    </location>
</feature>
<dbReference type="Proteomes" id="UP000299102">
    <property type="component" value="Unassembled WGS sequence"/>
</dbReference>
<evidence type="ECO:0008006" key="4">
    <source>
        <dbReference type="Google" id="ProtNLM"/>
    </source>
</evidence>
<evidence type="ECO:0000313" key="2">
    <source>
        <dbReference type="EMBL" id="GBP89574.1"/>
    </source>
</evidence>
<sequence>MPIREYTLVNETNQSWVLQGSTLLPLLYSSYVNDIPRPLTSVKFTLFVNDTALFLRSNCLLNILPQLQRAINKLTQWLRLWRIEDLELPTISKFVKDASERYFNIASSHPNPLLVSAVSYEPPPPYHFCTRPRNILSDPPYGLTVESHGPVACRVINVARRRRGRRPGGGGPGGERRGAGGRERARALPVAGADAGRSNFYPELQLAAVSFLAGRTRAPTLLAYSATGYLQYKKSHQCFAGLLVGIGYPTESECGVIEEGNGGSWGVMEIILGLNDKYLYTYIHSHKQLITYSSDFGAARLDSCELRRVVPRSKYKEEVP</sequence>